<comment type="caution">
    <text evidence="1">The sequence shown here is derived from an EMBL/GenBank/DDBJ whole genome shotgun (WGS) entry which is preliminary data.</text>
</comment>
<keyword evidence="2" id="KW-1185">Reference proteome</keyword>
<gene>
    <name evidence="1" type="ORF">DCAF_LOCUS26135</name>
</gene>
<dbReference type="AlphaFoldDB" id="A0AAV1SSA7"/>
<organism evidence="1 2">
    <name type="scientific">Dovyalis caffra</name>
    <dbReference type="NCBI Taxonomy" id="77055"/>
    <lineage>
        <taxon>Eukaryota</taxon>
        <taxon>Viridiplantae</taxon>
        <taxon>Streptophyta</taxon>
        <taxon>Embryophyta</taxon>
        <taxon>Tracheophyta</taxon>
        <taxon>Spermatophyta</taxon>
        <taxon>Magnoliopsida</taxon>
        <taxon>eudicotyledons</taxon>
        <taxon>Gunneridae</taxon>
        <taxon>Pentapetalae</taxon>
        <taxon>rosids</taxon>
        <taxon>fabids</taxon>
        <taxon>Malpighiales</taxon>
        <taxon>Salicaceae</taxon>
        <taxon>Flacourtieae</taxon>
        <taxon>Dovyalis</taxon>
    </lineage>
</organism>
<protein>
    <submittedName>
        <fullName evidence="1">Uncharacterized protein</fullName>
    </submittedName>
</protein>
<evidence type="ECO:0000313" key="1">
    <source>
        <dbReference type="EMBL" id="CAK7355872.1"/>
    </source>
</evidence>
<dbReference type="Proteomes" id="UP001314170">
    <property type="component" value="Unassembled WGS sequence"/>
</dbReference>
<accession>A0AAV1SSA7</accession>
<name>A0AAV1SSA7_9ROSI</name>
<reference evidence="1 2" key="1">
    <citation type="submission" date="2024-01" db="EMBL/GenBank/DDBJ databases">
        <authorList>
            <person name="Waweru B."/>
        </authorList>
    </citation>
    <scope>NUCLEOTIDE SEQUENCE [LARGE SCALE GENOMIC DNA]</scope>
</reference>
<sequence length="65" mass="7411">SYNGDHKACLPLMQPLEALRWKLPSLMLTLVLENQKQTVVDKQNTTITTKLDQVTNMAFDSDQHP</sequence>
<feature type="non-terminal residue" evidence="1">
    <location>
        <position position="65"/>
    </location>
</feature>
<proteinExistence type="predicted"/>
<feature type="non-terminal residue" evidence="1">
    <location>
        <position position="1"/>
    </location>
</feature>
<dbReference type="EMBL" id="CAWUPB010001197">
    <property type="protein sequence ID" value="CAK7355872.1"/>
    <property type="molecule type" value="Genomic_DNA"/>
</dbReference>
<evidence type="ECO:0000313" key="2">
    <source>
        <dbReference type="Proteomes" id="UP001314170"/>
    </source>
</evidence>